<dbReference type="EMBL" id="JAATIT010000001">
    <property type="protein sequence ID" value="NJB87993.1"/>
    <property type="molecule type" value="Genomic_DNA"/>
</dbReference>
<gene>
    <name evidence="1" type="ORF">GGR90_000145</name>
</gene>
<proteinExistence type="predicted"/>
<sequence length="330" mass="34608">MAEWLYEAGIGEARAALIEDGDIVEARIERDADGPRVGAIVAAKLVEAGRGGKGALIALDWPGAPQATLAGLPPSTSTGARLIVEITRMALRERGRDKPARARMAEADAALGDGPGLRARIAATGIAVADLHPAGPDRLEQAGWSELIDHVRTGHWPFAGGALWVDATPAMLLIDIDGEGHALALAQAGAREAAALIRRCDIGGSIGIDFPSVPDRAGRQAIDAAVDAALPPPFERTAVNGFGFMQIVRRRERPSLIEQVRLDPVATDAALLLRRAERAVGTGDLTLTARASVIDHIAARKVWIETLQMCTGRAVRLAPDPAVKGAGHAQ</sequence>
<evidence type="ECO:0000313" key="1">
    <source>
        <dbReference type="EMBL" id="NJB87993.1"/>
    </source>
</evidence>
<name>A0A7X6B818_9SPHN</name>
<dbReference type="AlphaFoldDB" id="A0A7X6B818"/>
<keyword evidence="2" id="KW-1185">Reference proteome</keyword>
<dbReference type="Proteomes" id="UP000535078">
    <property type="component" value="Unassembled WGS sequence"/>
</dbReference>
<accession>A0A7X6B818</accession>
<reference evidence="1 2" key="1">
    <citation type="submission" date="2020-03" db="EMBL/GenBank/DDBJ databases">
        <title>Genomic Encyclopedia of Type Strains, Phase IV (KMG-IV): sequencing the most valuable type-strain genomes for metagenomic binning, comparative biology and taxonomic classification.</title>
        <authorList>
            <person name="Goeker M."/>
        </authorList>
    </citation>
    <scope>NUCLEOTIDE SEQUENCE [LARGE SCALE GENOMIC DNA]</scope>
    <source>
        <strain evidence="1 2">DSM 25229</strain>
    </source>
</reference>
<evidence type="ECO:0000313" key="2">
    <source>
        <dbReference type="Proteomes" id="UP000535078"/>
    </source>
</evidence>
<dbReference type="RefSeq" id="WP_167918518.1">
    <property type="nucleotide sequence ID" value="NZ_JAATIT010000001.1"/>
</dbReference>
<protein>
    <submittedName>
        <fullName evidence="1">Uncharacterized protein</fullName>
    </submittedName>
</protein>
<comment type="caution">
    <text evidence="1">The sequence shown here is derived from an EMBL/GenBank/DDBJ whole genome shotgun (WGS) entry which is preliminary data.</text>
</comment>
<organism evidence="1 2">
    <name type="scientific">Sphingopyxis italica</name>
    <dbReference type="NCBI Taxonomy" id="1129133"/>
    <lineage>
        <taxon>Bacteria</taxon>
        <taxon>Pseudomonadati</taxon>
        <taxon>Pseudomonadota</taxon>
        <taxon>Alphaproteobacteria</taxon>
        <taxon>Sphingomonadales</taxon>
        <taxon>Sphingomonadaceae</taxon>
        <taxon>Sphingopyxis</taxon>
    </lineage>
</organism>